<gene>
    <name evidence="1" type="ORF">KC19_4G052500</name>
</gene>
<evidence type="ECO:0000313" key="2">
    <source>
        <dbReference type="Proteomes" id="UP000822688"/>
    </source>
</evidence>
<dbReference type="AlphaFoldDB" id="A0A8T0I797"/>
<proteinExistence type="predicted"/>
<protein>
    <submittedName>
        <fullName evidence="1">Uncharacterized protein</fullName>
    </submittedName>
</protein>
<evidence type="ECO:0000313" key="1">
    <source>
        <dbReference type="EMBL" id="KAG0578829.1"/>
    </source>
</evidence>
<name>A0A8T0I797_CERPU</name>
<organism evidence="1 2">
    <name type="scientific">Ceratodon purpureus</name>
    <name type="common">Fire moss</name>
    <name type="synonym">Dicranum purpureum</name>
    <dbReference type="NCBI Taxonomy" id="3225"/>
    <lineage>
        <taxon>Eukaryota</taxon>
        <taxon>Viridiplantae</taxon>
        <taxon>Streptophyta</taxon>
        <taxon>Embryophyta</taxon>
        <taxon>Bryophyta</taxon>
        <taxon>Bryophytina</taxon>
        <taxon>Bryopsida</taxon>
        <taxon>Dicranidae</taxon>
        <taxon>Pseudoditrichales</taxon>
        <taxon>Ditrichaceae</taxon>
        <taxon>Ceratodon</taxon>
    </lineage>
</organism>
<dbReference type="Proteomes" id="UP000822688">
    <property type="component" value="Chromosome 4"/>
</dbReference>
<accession>A0A8T0I797</accession>
<keyword evidence="2" id="KW-1185">Reference proteome</keyword>
<comment type="caution">
    <text evidence="1">The sequence shown here is derived from an EMBL/GenBank/DDBJ whole genome shotgun (WGS) entry which is preliminary data.</text>
</comment>
<dbReference type="EMBL" id="CM026424">
    <property type="protein sequence ID" value="KAG0578829.1"/>
    <property type="molecule type" value="Genomic_DNA"/>
</dbReference>
<sequence length="142" mass="16650">MLWFRAGRDHCKYCCGSVVTLTDQRLFTWLRVRAQSLGVAAVFSKATTNFPWSVRLHHHGSRHTPKIPDELPYLFAELNWWEHTVAKYSGSEKRAKKWNSSRPPFSCADPGYMSQCHIDILDLNLDLKIRRPSTQWRRRFSS</sequence>
<reference evidence="1" key="1">
    <citation type="submission" date="2020-06" db="EMBL/GenBank/DDBJ databases">
        <title>WGS assembly of Ceratodon purpureus strain R40.</title>
        <authorList>
            <person name="Carey S.B."/>
            <person name="Jenkins J."/>
            <person name="Shu S."/>
            <person name="Lovell J.T."/>
            <person name="Sreedasyam A."/>
            <person name="Maumus F."/>
            <person name="Tiley G.P."/>
            <person name="Fernandez-Pozo N."/>
            <person name="Barry K."/>
            <person name="Chen C."/>
            <person name="Wang M."/>
            <person name="Lipzen A."/>
            <person name="Daum C."/>
            <person name="Saski C.A."/>
            <person name="Payton A.C."/>
            <person name="Mcbreen J.C."/>
            <person name="Conrad R.E."/>
            <person name="Kollar L.M."/>
            <person name="Olsson S."/>
            <person name="Huttunen S."/>
            <person name="Landis J.B."/>
            <person name="Wickett N.J."/>
            <person name="Johnson M.G."/>
            <person name="Rensing S.A."/>
            <person name="Grimwood J."/>
            <person name="Schmutz J."/>
            <person name="Mcdaniel S.F."/>
        </authorList>
    </citation>
    <scope>NUCLEOTIDE SEQUENCE</scope>
    <source>
        <strain evidence="1">R40</strain>
    </source>
</reference>